<accession>A0ABU6URF6</accession>
<evidence type="ECO:0000313" key="1">
    <source>
        <dbReference type="EMBL" id="MED6163227.1"/>
    </source>
</evidence>
<name>A0ABU6URF6_9FABA</name>
<proteinExistence type="predicted"/>
<reference evidence="1 2" key="1">
    <citation type="journal article" date="2023" name="Plants (Basel)">
        <title>Bridging the Gap: Combining Genomics and Transcriptomics Approaches to Understand Stylosanthes scabra, an Orphan Legume from the Brazilian Caatinga.</title>
        <authorList>
            <person name="Ferreira-Neto J.R.C."/>
            <person name="da Silva M.D."/>
            <person name="Binneck E."/>
            <person name="de Melo N.F."/>
            <person name="da Silva R.H."/>
            <person name="de Melo A.L.T.M."/>
            <person name="Pandolfi V."/>
            <person name="Bustamante F.O."/>
            <person name="Brasileiro-Vidal A.C."/>
            <person name="Benko-Iseppon A.M."/>
        </authorList>
    </citation>
    <scope>NUCLEOTIDE SEQUENCE [LARGE SCALE GENOMIC DNA]</scope>
    <source>
        <tissue evidence="1">Leaves</tissue>
    </source>
</reference>
<evidence type="ECO:0000313" key="2">
    <source>
        <dbReference type="Proteomes" id="UP001341840"/>
    </source>
</evidence>
<organism evidence="1 2">
    <name type="scientific">Stylosanthes scabra</name>
    <dbReference type="NCBI Taxonomy" id="79078"/>
    <lineage>
        <taxon>Eukaryota</taxon>
        <taxon>Viridiplantae</taxon>
        <taxon>Streptophyta</taxon>
        <taxon>Embryophyta</taxon>
        <taxon>Tracheophyta</taxon>
        <taxon>Spermatophyta</taxon>
        <taxon>Magnoliopsida</taxon>
        <taxon>eudicotyledons</taxon>
        <taxon>Gunneridae</taxon>
        <taxon>Pentapetalae</taxon>
        <taxon>rosids</taxon>
        <taxon>fabids</taxon>
        <taxon>Fabales</taxon>
        <taxon>Fabaceae</taxon>
        <taxon>Papilionoideae</taxon>
        <taxon>50 kb inversion clade</taxon>
        <taxon>dalbergioids sensu lato</taxon>
        <taxon>Dalbergieae</taxon>
        <taxon>Pterocarpus clade</taxon>
        <taxon>Stylosanthes</taxon>
    </lineage>
</organism>
<gene>
    <name evidence="1" type="ORF">PIB30_077973</name>
</gene>
<dbReference type="EMBL" id="JASCZI010121893">
    <property type="protein sequence ID" value="MED6163227.1"/>
    <property type="molecule type" value="Genomic_DNA"/>
</dbReference>
<sequence length="73" mass="8106">MSRQDDSNLKDALGAMGIKDCAWMLKWSGGTASGYGPLKMNYERYVSQEAKEEIFGINFPASGNSRLSVIKER</sequence>
<dbReference type="Proteomes" id="UP001341840">
    <property type="component" value="Unassembled WGS sequence"/>
</dbReference>
<protein>
    <submittedName>
        <fullName evidence="1">Uncharacterized protein</fullName>
    </submittedName>
</protein>
<comment type="caution">
    <text evidence="1">The sequence shown here is derived from an EMBL/GenBank/DDBJ whole genome shotgun (WGS) entry which is preliminary data.</text>
</comment>
<keyword evidence="2" id="KW-1185">Reference proteome</keyword>